<organism evidence="9 10">
    <name type="scientific">Cladorrhinum samala</name>
    <dbReference type="NCBI Taxonomy" id="585594"/>
    <lineage>
        <taxon>Eukaryota</taxon>
        <taxon>Fungi</taxon>
        <taxon>Dikarya</taxon>
        <taxon>Ascomycota</taxon>
        <taxon>Pezizomycotina</taxon>
        <taxon>Sordariomycetes</taxon>
        <taxon>Sordariomycetidae</taxon>
        <taxon>Sordariales</taxon>
        <taxon>Podosporaceae</taxon>
        <taxon>Cladorrhinum</taxon>
    </lineage>
</organism>
<dbReference type="SUPFAM" id="SSF57903">
    <property type="entry name" value="FYVE/PHD zinc finger"/>
    <property type="match status" value="1"/>
</dbReference>
<keyword evidence="2" id="KW-0479">Metal-binding</keyword>
<dbReference type="InterPro" id="IPR019135">
    <property type="entry name" value="Polycomb_protein_VEFS-Box"/>
</dbReference>
<evidence type="ECO:0000313" key="9">
    <source>
        <dbReference type="EMBL" id="KAK4465930.1"/>
    </source>
</evidence>
<name>A0AAV9I0Z1_9PEZI</name>
<evidence type="ECO:0000256" key="1">
    <source>
        <dbReference type="ARBA" id="ARBA00007416"/>
    </source>
</evidence>
<dbReference type="PANTHER" id="PTHR22597">
    <property type="entry name" value="POLYCOMB GROUP PROTEIN"/>
    <property type="match status" value="1"/>
</dbReference>
<sequence>MTAINQKTRGLPFLHRNWLKTTNHWNRMGSKVSTPGRDPGDRTADQDEHAQSRPAKRRRVENEYDGFPLYENYANSKRALRIEILKVSHKDAPRVKNGIMNGLVAPDVKNITTIKARCKLSIWGGQGGHQVMLHVDSQVCDIRIYKNPAGSSPMARFCSIKPFHIPDEKIFLERDDDSVFGLASSYSFQIELESAGDPNWPPTELVSMDEDSLYNRGLPRRQWMLTAHIADIFGTNRNRKTMRLRVKKNPNHEVSTNFLMDVDVRWVTNISSRQLALREQTKDVLPSIIVIDPNEPARPPPIDVTIANGNGLTPPATSGVNGVNGANVHVINGEVEKAALNGQQLNGTVIPDASDDLMLAEGETTPSRSRRARQDINYNVKQMWNTAMGKETRKRRKLSSEEQAQLDEHTITYILPPEQVQTERFGCLLCGAENERLSQLRAHYLSHPQYDFIFEFRPKGGYCVTVRPAANGLGSPLRPKIYQLGLPIRPLDLDKYVSGDESWISSRLGPEDGREVEVPDFSKSKPLQKPILPPKKLRKPVLVPKTKQPLFDPLSKVPLKPGNPVPFYPIDNEWLLLKHRENLQDFIDLNPEEKEYLQEWDNFILKKHLSSDEYLPRAFTEFVKLKAGWIVEKQARAEEFAKHVSLLLARRVLGDQEVGEATRCLNSARARGKARDTGGYSAGRENGEEKRKKRGAGCCVKCGEVVGVVGMVVCGNKKCKNRLYHDTCVRFDSGGDSSSAGWRCEACVTPGAGLEQSTFP</sequence>
<keyword evidence="10" id="KW-1185">Reference proteome</keyword>
<dbReference type="InterPro" id="IPR013083">
    <property type="entry name" value="Znf_RING/FYVE/PHD"/>
</dbReference>
<reference evidence="9" key="1">
    <citation type="journal article" date="2023" name="Mol. Phylogenet. Evol.">
        <title>Genome-scale phylogeny and comparative genomics of the fungal order Sordariales.</title>
        <authorList>
            <person name="Hensen N."/>
            <person name="Bonometti L."/>
            <person name="Westerberg I."/>
            <person name="Brannstrom I.O."/>
            <person name="Guillou S."/>
            <person name="Cros-Aarteil S."/>
            <person name="Calhoun S."/>
            <person name="Haridas S."/>
            <person name="Kuo A."/>
            <person name="Mondo S."/>
            <person name="Pangilinan J."/>
            <person name="Riley R."/>
            <person name="LaButti K."/>
            <person name="Andreopoulos B."/>
            <person name="Lipzen A."/>
            <person name="Chen C."/>
            <person name="Yan M."/>
            <person name="Daum C."/>
            <person name="Ng V."/>
            <person name="Clum A."/>
            <person name="Steindorff A."/>
            <person name="Ohm R.A."/>
            <person name="Martin F."/>
            <person name="Silar P."/>
            <person name="Natvig D.O."/>
            <person name="Lalanne C."/>
            <person name="Gautier V."/>
            <person name="Ament-Velasquez S.L."/>
            <person name="Kruys A."/>
            <person name="Hutchinson M.I."/>
            <person name="Powell A.J."/>
            <person name="Barry K."/>
            <person name="Miller A.N."/>
            <person name="Grigoriev I.V."/>
            <person name="Debuchy R."/>
            <person name="Gladieux P."/>
            <person name="Hiltunen Thoren M."/>
            <person name="Johannesson H."/>
        </authorList>
    </citation>
    <scope>NUCLEOTIDE SEQUENCE</scope>
    <source>
        <strain evidence="9">PSN324</strain>
    </source>
</reference>
<evidence type="ECO:0000313" key="10">
    <source>
        <dbReference type="Proteomes" id="UP001321749"/>
    </source>
</evidence>
<dbReference type="GO" id="GO:0031490">
    <property type="term" value="F:chromatin DNA binding"/>
    <property type="evidence" value="ECO:0007669"/>
    <property type="project" value="TreeGrafter"/>
</dbReference>
<dbReference type="Gene3D" id="3.30.40.10">
    <property type="entry name" value="Zinc/RING finger domain, C3HC4 (zinc finger)"/>
    <property type="match status" value="1"/>
</dbReference>
<comment type="similarity">
    <text evidence="1">Belongs to the VEFS (VRN2-EMF2-FIS2-SU(Z)12) family.</text>
</comment>
<keyword evidence="5" id="KW-0805">Transcription regulation</keyword>
<dbReference type="Pfam" id="PF09733">
    <property type="entry name" value="VEFS-Box"/>
    <property type="match status" value="1"/>
</dbReference>
<reference evidence="9" key="2">
    <citation type="submission" date="2023-06" db="EMBL/GenBank/DDBJ databases">
        <authorList>
            <consortium name="Lawrence Berkeley National Laboratory"/>
            <person name="Mondo S.J."/>
            <person name="Hensen N."/>
            <person name="Bonometti L."/>
            <person name="Westerberg I."/>
            <person name="Brannstrom I.O."/>
            <person name="Guillou S."/>
            <person name="Cros-Aarteil S."/>
            <person name="Calhoun S."/>
            <person name="Haridas S."/>
            <person name="Kuo A."/>
            <person name="Pangilinan J."/>
            <person name="Riley R."/>
            <person name="Labutti K."/>
            <person name="Andreopoulos B."/>
            <person name="Lipzen A."/>
            <person name="Chen C."/>
            <person name="Yanf M."/>
            <person name="Daum C."/>
            <person name="Ng V."/>
            <person name="Clum A."/>
            <person name="Steindorff A."/>
            <person name="Ohm R."/>
            <person name="Martin F."/>
            <person name="Silar P."/>
            <person name="Natvig D."/>
            <person name="Lalanne C."/>
            <person name="Gautier V."/>
            <person name="Ament-Velasquez S.L."/>
            <person name="Kruys A."/>
            <person name="Hutchinson M.I."/>
            <person name="Powell A.J."/>
            <person name="Barry K."/>
            <person name="Miller A.N."/>
            <person name="Grigoriev I.V."/>
            <person name="Debuchy R."/>
            <person name="Gladieux P."/>
            <person name="Thoren M.H."/>
            <person name="Johannesson H."/>
        </authorList>
    </citation>
    <scope>NUCLEOTIDE SEQUENCE</scope>
    <source>
        <strain evidence="9">PSN324</strain>
    </source>
</reference>
<evidence type="ECO:0000256" key="3">
    <source>
        <dbReference type="ARBA" id="ARBA00022771"/>
    </source>
</evidence>
<dbReference type="Proteomes" id="UP001321749">
    <property type="component" value="Unassembled WGS sequence"/>
</dbReference>
<protein>
    <recommendedName>
        <fullName evidence="8">Polycomb protein VEFS-Box domain-containing protein</fullName>
    </recommendedName>
</protein>
<feature type="domain" description="Polycomb protein VEFS-Box" evidence="8">
    <location>
        <begin position="571"/>
        <end position="645"/>
    </location>
</feature>
<evidence type="ECO:0000256" key="4">
    <source>
        <dbReference type="ARBA" id="ARBA00022833"/>
    </source>
</evidence>
<keyword evidence="6" id="KW-0804">Transcription</keyword>
<feature type="compositionally biased region" description="Basic and acidic residues" evidence="7">
    <location>
        <begin position="38"/>
        <end position="51"/>
    </location>
</feature>
<dbReference type="GO" id="GO:0008270">
    <property type="term" value="F:zinc ion binding"/>
    <property type="evidence" value="ECO:0007669"/>
    <property type="project" value="UniProtKB-KW"/>
</dbReference>
<evidence type="ECO:0000259" key="8">
    <source>
        <dbReference type="Pfam" id="PF09733"/>
    </source>
</evidence>
<comment type="caution">
    <text evidence="9">The sequence shown here is derived from an EMBL/GenBank/DDBJ whole genome shotgun (WGS) entry which is preliminary data.</text>
</comment>
<dbReference type="InterPro" id="IPR011011">
    <property type="entry name" value="Znf_FYVE_PHD"/>
</dbReference>
<feature type="region of interest" description="Disordered" evidence="7">
    <location>
        <begin position="25"/>
        <end position="61"/>
    </location>
</feature>
<keyword evidence="3" id="KW-0863">Zinc-finger</keyword>
<accession>A0AAV9I0Z1</accession>
<dbReference type="EMBL" id="MU864935">
    <property type="protein sequence ID" value="KAK4465930.1"/>
    <property type="molecule type" value="Genomic_DNA"/>
</dbReference>
<evidence type="ECO:0000256" key="6">
    <source>
        <dbReference type="ARBA" id="ARBA00023163"/>
    </source>
</evidence>
<evidence type="ECO:0000256" key="5">
    <source>
        <dbReference type="ARBA" id="ARBA00023015"/>
    </source>
</evidence>
<dbReference type="GO" id="GO:0016586">
    <property type="term" value="C:RSC-type complex"/>
    <property type="evidence" value="ECO:0007669"/>
    <property type="project" value="TreeGrafter"/>
</dbReference>
<evidence type="ECO:0000256" key="7">
    <source>
        <dbReference type="SAM" id="MobiDB-lite"/>
    </source>
</evidence>
<keyword evidence="4" id="KW-0862">Zinc</keyword>
<dbReference type="InterPro" id="IPR019786">
    <property type="entry name" value="Zinc_finger_PHD-type_CS"/>
</dbReference>
<evidence type="ECO:0000256" key="2">
    <source>
        <dbReference type="ARBA" id="ARBA00022723"/>
    </source>
</evidence>
<dbReference type="PANTHER" id="PTHR22597:SF0">
    <property type="entry name" value="POLYCOMB PROTEIN SUZ12"/>
    <property type="match status" value="1"/>
</dbReference>
<dbReference type="PROSITE" id="PS01359">
    <property type="entry name" value="ZF_PHD_1"/>
    <property type="match status" value="1"/>
</dbReference>
<gene>
    <name evidence="9" type="ORF">QBC42DRAFT_167719</name>
</gene>
<dbReference type="AlphaFoldDB" id="A0AAV9I0Z1"/>
<proteinExistence type="inferred from homology"/>
<dbReference type="CDD" id="cd21552">
    <property type="entry name" value="VEFS-box_ctSUZ12-like"/>
    <property type="match status" value="1"/>
</dbReference>